<reference evidence="3" key="1">
    <citation type="journal article" date="2019" name="Int. J. Syst. Evol. Microbiol.">
        <title>The Global Catalogue of Microorganisms (GCM) 10K type strain sequencing project: providing services to taxonomists for standard genome sequencing and annotation.</title>
        <authorList>
            <consortium name="The Broad Institute Genomics Platform"/>
            <consortium name="The Broad Institute Genome Sequencing Center for Infectious Disease"/>
            <person name="Wu L."/>
            <person name="Ma J."/>
        </authorList>
    </citation>
    <scope>NUCLEOTIDE SEQUENCE [LARGE SCALE GENOMIC DNA]</scope>
    <source>
        <strain evidence="3">TBRC 1276</strain>
    </source>
</reference>
<dbReference type="EMBL" id="JBHSBI010000009">
    <property type="protein sequence ID" value="MFC4009316.1"/>
    <property type="molecule type" value="Genomic_DNA"/>
</dbReference>
<keyword evidence="1" id="KW-1133">Transmembrane helix</keyword>
<comment type="caution">
    <text evidence="2">The sequence shown here is derived from an EMBL/GenBank/DDBJ whole genome shotgun (WGS) entry which is preliminary data.</text>
</comment>
<name>A0ABV8G5P5_9ACTN</name>
<proteinExistence type="predicted"/>
<dbReference type="Proteomes" id="UP001595851">
    <property type="component" value="Unassembled WGS sequence"/>
</dbReference>
<keyword evidence="1" id="KW-0472">Membrane</keyword>
<organism evidence="2 3">
    <name type="scientific">Nonomuraea purpurea</name>
    <dbReference type="NCBI Taxonomy" id="1849276"/>
    <lineage>
        <taxon>Bacteria</taxon>
        <taxon>Bacillati</taxon>
        <taxon>Actinomycetota</taxon>
        <taxon>Actinomycetes</taxon>
        <taxon>Streptosporangiales</taxon>
        <taxon>Streptosporangiaceae</taxon>
        <taxon>Nonomuraea</taxon>
    </lineage>
</organism>
<keyword evidence="1" id="KW-0812">Transmembrane</keyword>
<evidence type="ECO:0000313" key="2">
    <source>
        <dbReference type="EMBL" id="MFC4009316.1"/>
    </source>
</evidence>
<keyword evidence="3" id="KW-1185">Reference proteome</keyword>
<sequence>MNVDEAVRRLAPHPGPGLTPGAREMLDQIMETEAVPAVARSGRRWRVYAALPVAAAVGAAAWAVPALLHTPPAAALDIKEQGDFWMIEVKDLYANAKVYEDELKAKGIDVILRVAPVTPSRVGEIMPMAVEDQPPGPFIYADQIKTIDRPEKCTWTRSCPVGLMIAKDFSGRAEIMLGRKARTGENLEVITGIDMSGEPMHCVPYYNKRVPEMRVLLKERGLSVDQFVVGEGDDSKEVASVPDSMYVTGGYMVKGGMVAVRVADEPMPAEVVAEQNKKYRC</sequence>
<protein>
    <submittedName>
        <fullName evidence="2">Uncharacterized protein</fullName>
    </submittedName>
</protein>
<feature type="transmembrane region" description="Helical" evidence="1">
    <location>
        <begin position="47"/>
        <end position="68"/>
    </location>
</feature>
<accession>A0ABV8G5P5</accession>
<evidence type="ECO:0000313" key="3">
    <source>
        <dbReference type="Proteomes" id="UP001595851"/>
    </source>
</evidence>
<evidence type="ECO:0000256" key="1">
    <source>
        <dbReference type="SAM" id="Phobius"/>
    </source>
</evidence>
<gene>
    <name evidence="2" type="ORF">ACFOY2_18940</name>
</gene>
<dbReference type="RefSeq" id="WP_379529371.1">
    <property type="nucleotide sequence ID" value="NZ_JBHSBI010000009.1"/>
</dbReference>